<keyword evidence="1" id="KW-0472">Membrane</keyword>
<evidence type="ECO:0000256" key="1">
    <source>
        <dbReference type="SAM" id="Phobius"/>
    </source>
</evidence>
<sequence length="97" mass="11335">MFRLYGFIIAILLIGLQYFLSRRENVYWGICLPIVYVITLLYLWVTEALTVKGNTLIFIIIILGGLAILLGIWIKGREELKNKQKKELDKMKTKDMK</sequence>
<keyword evidence="1" id="KW-0812">Transmembrane</keyword>
<proteinExistence type="predicted"/>
<evidence type="ECO:0000313" key="3">
    <source>
        <dbReference type="Proteomes" id="UP000253597"/>
    </source>
</evidence>
<accession>A0A9X8IVP6</accession>
<organism evidence="2 3">
    <name type="scientific">Bacillus cereus</name>
    <dbReference type="NCBI Taxonomy" id="1396"/>
    <lineage>
        <taxon>Bacteria</taxon>
        <taxon>Bacillati</taxon>
        <taxon>Bacillota</taxon>
        <taxon>Bacilli</taxon>
        <taxon>Bacillales</taxon>
        <taxon>Bacillaceae</taxon>
        <taxon>Bacillus</taxon>
        <taxon>Bacillus cereus group</taxon>
    </lineage>
</organism>
<feature type="transmembrane region" description="Helical" evidence="1">
    <location>
        <begin position="26"/>
        <end position="44"/>
    </location>
</feature>
<evidence type="ECO:0000313" key="2">
    <source>
        <dbReference type="EMBL" id="RWQ71039.1"/>
    </source>
</evidence>
<feature type="transmembrane region" description="Helical" evidence="1">
    <location>
        <begin position="56"/>
        <end position="74"/>
    </location>
</feature>
<feature type="transmembrane region" description="Helical" evidence="1">
    <location>
        <begin position="6"/>
        <end position="21"/>
    </location>
</feature>
<name>A0A9X8IVP6_BACCE</name>
<keyword evidence="1" id="KW-1133">Transmembrane helix</keyword>
<dbReference type="EMBL" id="QNGD03000014">
    <property type="protein sequence ID" value="RWQ71039.1"/>
    <property type="molecule type" value="Genomic_DNA"/>
</dbReference>
<protein>
    <submittedName>
        <fullName evidence="2">Uncharacterized protein</fullName>
    </submittedName>
</protein>
<reference evidence="2 3" key="1">
    <citation type="submission" date="2019-01" db="EMBL/GenBank/DDBJ databases">
        <title>Draft genome sequence of heavy metal resistant Bacillus cereus NWUAB01.</title>
        <authorList>
            <person name="Babalola O."/>
            <person name="Aremu B.R."/>
            <person name="Ayangbenro A.S."/>
        </authorList>
    </citation>
    <scope>NUCLEOTIDE SEQUENCE [LARGE SCALE GENOMIC DNA]</scope>
    <source>
        <strain evidence="2 3">NWUAB01</strain>
    </source>
</reference>
<dbReference type="AlphaFoldDB" id="A0A9X8IVP6"/>
<dbReference type="RefSeq" id="WP_113304985.1">
    <property type="nucleotide sequence ID" value="NZ_QNGD03000014.1"/>
</dbReference>
<gene>
    <name evidence="2" type="ORF">DR116_0024535</name>
</gene>
<dbReference type="Proteomes" id="UP000253597">
    <property type="component" value="Unassembled WGS sequence"/>
</dbReference>
<comment type="caution">
    <text evidence="2">The sequence shown here is derived from an EMBL/GenBank/DDBJ whole genome shotgun (WGS) entry which is preliminary data.</text>
</comment>